<sequence length="437" mass="48076">MALHRPGRKPASACASTTPGKRRRTSACLPVAPASPSPIPWVFPVDIVLEIVARLDASTLVRCAALCKSLRRDILSPAFLGRDKPADRIVPPCLLGYLHTYDEENRDEPQSPPALFSLVHPCSAPAAVSFSDKHLAPFLSRSAAGLLGRYKPVTSRGGLVVLRRRNINRRKRSERRSDMCVYDPMSGERTFFPIPPDIRTHCYPQPVEEVYVLLTAADGIDCSFMLLVADFTSFHDSGCTIRAQTISSDSGGTWAPITYASDPGSPWGFLVECRSAVVLHGGVVCWLSTRNKILMYQVTTLTAGSVKLPVTNRDVSQLHLGKSPEGRLRLLVADGFIVSVWLLSPGNAWELKTVMNSEDQLRVLDPEIPPDDVFLHFRSSGERSGTAVLHANGAELIVLDVETGNMRKINVITYGWKYSLLVDVDLPTRLQTMKTFT</sequence>
<feature type="region of interest" description="Disordered" evidence="1">
    <location>
        <begin position="1"/>
        <end position="25"/>
    </location>
</feature>
<dbReference type="EMBL" id="JAUUTY010000003">
    <property type="protein sequence ID" value="KAK1669822.1"/>
    <property type="molecule type" value="Genomic_DNA"/>
</dbReference>
<evidence type="ECO:0000259" key="2">
    <source>
        <dbReference type="Pfam" id="PF00646"/>
    </source>
</evidence>
<dbReference type="Proteomes" id="UP001231189">
    <property type="component" value="Unassembled WGS sequence"/>
</dbReference>
<organism evidence="4 5">
    <name type="scientific">Lolium multiflorum</name>
    <name type="common">Italian ryegrass</name>
    <name type="synonym">Lolium perenne subsp. multiflorum</name>
    <dbReference type="NCBI Taxonomy" id="4521"/>
    <lineage>
        <taxon>Eukaryota</taxon>
        <taxon>Viridiplantae</taxon>
        <taxon>Streptophyta</taxon>
        <taxon>Embryophyta</taxon>
        <taxon>Tracheophyta</taxon>
        <taxon>Spermatophyta</taxon>
        <taxon>Magnoliopsida</taxon>
        <taxon>Liliopsida</taxon>
        <taxon>Poales</taxon>
        <taxon>Poaceae</taxon>
        <taxon>BOP clade</taxon>
        <taxon>Pooideae</taxon>
        <taxon>Poodae</taxon>
        <taxon>Poeae</taxon>
        <taxon>Poeae Chloroplast Group 2 (Poeae type)</taxon>
        <taxon>Loliodinae</taxon>
        <taxon>Loliinae</taxon>
        <taxon>Lolium</taxon>
    </lineage>
</organism>
<dbReference type="Pfam" id="PF24523">
    <property type="entry name" value="DUF7595"/>
    <property type="match status" value="1"/>
</dbReference>
<feature type="domain" description="DUF7595" evidence="3">
    <location>
        <begin position="135"/>
        <end position="436"/>
    </location>
</feature>
<protein>
    <recommendedName>
        <fullName evidence="6">F-box domain-containing protein</fullName>
    </recommendedName>
</protein>
<evidence type="ECO:0000259" key="3">
    <source>
        <dbReference type="Pfam" id="PF24523"/>
    </source>
</evidence>
<dbReference type="InterPro" id="IPR001810">
    <property type="entry name" value="F-box_dom"/>
</dbReference>
<comment type="caution">
    <text evidence="4">The sequence shown here is derived from an EMBL/GenBank/DDBJ whole genome shotgun (WGS) entry which is preliminary data.</text>
</comment>
<dbReference type="PANTHER" id="PTHR35828:SF22">
    <property type="entry name" value="OS10G0103633 PROTEIN"/>
    <property type="match status" value="1"/>
</dbReference>
<evidence type="ECO:0000313" key="4">
    <source>
        <dbReference type="EMBL" id="KAK1669822.1"/>
    </source>
</evidence>
<feature type="domain" description="F-box" evidence="2">
    <location>
        <begin position="44"/>
        <end position="72"/>
    </location>
</feature>
<reference evidence="4" key="1">
    <citation type="submission" date="2023-07" db="EMBL/GenBank/DDBJ databases">
        <title>A chromosome-level genome assembly of Lolium multiflorum.</title>
        <authorList>
            <person name="Chen Y."/>
            <person name="Copetti D."/>
            <person name="Kolliker R."/>
            <person name="Studer B."/>
        </authorList>
    </citation>
    <scope>NUCLEOTIDE SEQUENCE</scope>
    <source>
        <strain evidence="4">02402/16</strain>
        <tissue evidence="4">Leaf</tissue>
    </source>
</reference>
<dbReference type="InterPro" id="IPR056016">
    <property type="entry name" value="DUF7595"/>
</dbReference>
<gene>
    <name evidence="4" type="ORF">QYE76_057981</name>
</gene>
<proteinExistence type="predicted"/>
<name>A0AAD8T4C2_LOLMU</name>
<dbReference type="InterPro" id="IPR036047">
    <property type="entry name" value="F-box-like_dom_sf"/>
</dbReference>
<dbReference type="AlphaFoldDB" id="A0AAD8T4C2"/>
<dbReference type="SUPFAM" id="SSF81383">
    <property type="entry name" value="F-box domain"/>
    <property type="match status" value="1"/>
</dbReference>
<dbReference type="PANTHER" id="PTHR35828">
    <property type="entry name" value="OS08G0203800 PROTEIN-RELATED"/>
    <property type="match status" value="1"/>
</dbReference>
<dbReference type="Pfam" id="PF00646">
    <property type="entry name" value="F-box"/>
    <property type="match status" value="1"/>
</dbReference>
<accession>A0AAD8T4C2</accession>
<evidence type="ECO:0008006" key="6">
    <source>
        <dbReference type="Google" id="ProtNLM"/>
    </source>
</evidence>
<evidence type="ECO:0000313" key="5">
    <source>
        <dbReference type="Proteomes" id="UP001231189"/>
    </source>
</evidence>
<evidence type="ECO:0000256" key="1">
    <source>
        <dbReference type="SAM" id="MobiDB-lite"/>
    </source>
</evidence>
<keyword evidence="5" id="KW-1185">Reference proteome</keyword>